<protein>
    <submittedName>
        <fullName evidence="1">Uncharacterized protein</fullName>
    </submittedName>
</protein>
<sequence>MTYRDQLDFMPSDQRGEGSGGRQPTIDPFDSLNLDIPSFSLGLTPPSQSLPSGSRTLQMPPSPGSGFASFQSLHSTSFGFFEFHAPLPPGTVGSSRQHQPISQASSSDEEERKDDMDVVQYYGFGHRVGKKTTRLTPSNWPQ</sequence>
<keyword evidence="2" id="KW-1185">Reference proteome</keyword>
<dbReference type="EMBL" id="CM044708">
    <property type="protein sequence ID" value="KAI5649060.1"/>
    <property type="molecule type" value="Genomic_DNA"/>
</dbReference>
<name>A0ACB9ZRL3_CATRO</name>
<dbReference type="Proteomes" id="UP001060085">
    <property type="component" value="Linkage Group LG08"/>
</dbReference>
<evidence type="ECO:0000313" key="2">
    <source>
        <dbReference type="Proteomes" id="UP001060085"/>
    </source>
</evidence>
<comment type="caution">
    <text evidence="1">The sequence shown here is derived from an EMBL/GenBank/DDBJ whole genome shotgun (WGS) entry which is preliminary data.</text>
</comment>
<reference evidence="2" key="1">
    <citation type="journal article" date="2023" name="Nat. Plants">
        <title>Single-cell RNA sequencing provides a high-resolution roadmap for understanding the multicellular compartmentation of specialized metabolism.</title>
        <authorList>
            <person name="Sun S."/>
            <person name="Shen X."/>
            <person name="Li Y."/>
            <person name="Li Y."/>
            <person name="Wang S."/>
            <person name="Li R."/>
            <person name="Zhang H."/>
            <person name="Shen G."/>
            <person name="Guo B."/>
            <person name="Wei J."/>
            <person name="Xu J."/>
            <person name="St-Pierre B."/>
            <person name="Chen S."/>
            <person name="Sun C."/>
        </authorList>
    </citation>
    <scope>NUCLEOTIDE SEQUENCE [LARGE SCALE GENOMIC DNA]</scope>
</reference>
<proteinExistence type="predicted"/>
<organism evidence="1 2">
    <name type="scientific">Catharanthus roseus</name>
    <name type="common">Madagascar periwinkle</name>
    <name type="synonym">Vinca rosea</name>
    <dbReference type="NCBI Taxonomy" id="4058"/>
    <lineage>
        <taxon>Eukaryota</taxon>
        <taxon>Viridiplantae</taxon>
        <taxon>Streptophyta</taxon>
        <taxon>Embryophyta</taxon>
        <taxon>Tracheophyta</taxon>
        <taxon>Spermatophyta</taxon>
        <taxon>Magnoliopsida</taxon>
        <taxon>eudicotyledons</taxon>
        <taxon>Gunneridae</taxon>
        <taxon>Pentapetalae</taxon>
        <taxon>asterids</taxon>
        <taxon>lamiids</taxon>
        <taxon>Gentianales</taxon>
        <taxon>Apocynaceae</taxon>
        <taxon>Rauvolfioideae</taxon>
        <taxon>Vinceae</taxon>
        <taxon>Catharanthinae</taxon>
        <taxon>Catharanthus</taxon>
    </lineage>
</organism>
<gene>
    <name evidence="1" type="ORF">M9H77_35065</name>
</gene>
<accession>A0ACB9ZRL3</accession>
<evidence type="ECO:0000313" key="1">
    <source>
        <dbReference type="EMBL" id="KAI5649060.1"/>
    </source>
</evidence>